<dbReference type="AlphaFoldDB" id="A0ABD1I4T1"/>
<comment type="subcellular location">
    <subcellularLocation>
        <location evidence="1">Nucleus</location>
    </subcellularLocation>
</comment>
<evidence type="ECO:0000256" key="3">
    <source>
        <dbReference type="ARBA" id="ARBA00023242"/>
    </source>
</evidence>
<name>A0ABD1I4T1_SALDI</name>
<dbReference type="GO" id="GO:0005634">
    <property type="term" value="C:nucleus"/>
    <property type="evidence" value="ECO:0007669"/>
    <property type="project" value="UniProtKB-SubCell"/>
</dbReference>
<protein>
    <recommendedName>
        <fullName evidence="5">VQ domain-containing protein</fullName>
    </recommendedName>
</protein>
<dbReference type="EMBL" id="JBEAFC010000003">
    <property type="protein sequence ID" value="KAL1563725.1"/>
    <property type="molecule type" value="Genomic_DNA"/>
</dbReference>
<dbReference type="PANTHER" id="PTHR33402:SF17">
    <property type="entry name" value="VQ MOTIF-CONTAINING PROTEIN 33"/>
    <property type="match status" value="1"/>
</dbReference>
<sequence length="211" mass="22587">MEISSSSARPPEREKPSPTNSPHNNGSSSSSSSSNGSSLHLPTPPHTPTPTLKPRSSHDANPYPTTFVQADTTTFKQVVQMLTGSSKPDPSSAPRPGAGIPPIKSTAQKKQGFKLYERRNSIKNGLIINTFAPNSNSNPNSPAILSPSILDFPALMLSPVTPINEDRAAADQEERAIADKKFYFHPSPRTTPDPPQLLPLFPVTSPRASTS</sequence>
<comment type="caution">
    <text evidence="6">The sequence shown here is derived from an EMBL/GenBank/DDBJ whole genome shotgun (WGS) entry which is preliminary data.</text>
</comment>
<feature type="compositionally biased region" description="Low complexity" evidence="4">
    <location>
        <begin position="17"/>
        <end position="41"/>
    </location>
</feature>
<accession>A0ABD1I4T1</accession>
<reference evidence="6 7" key="1">
    <citation type="submission" date="2024-06" db="EMBL/GenBank/DDBJ databases">
        <title>A chromosome level genome sequence of Diviner's sage (Salvia divinorum).</title>
        <authorList>
            <person name="Ford S.A."/>
            <person name="Ro D.-K."/>
            <person name="Ness R.W."/>
            <person name="Phillips M.A."/>
        </authorList>
    </citation>
    <scope>NUCLEOTIDE SEQUENCE [LARGE SCALE GENOMIC DNA]</scope>
    <source>
        <strain evidence="6">SAF-2024a</strain>
        <tissue evidence="6">Leaf</tissue>
    </source>
</reference>
<evidence type="ECO:0000259" key="5">
    <source>
        <dbReference type="Pfam" id="PF05678"/>
    </source>
</evidence>
<dbReference type="InterPro" id="IPR008889">
    <property type="entry name" value="VQ"/>
</dbReference>
<feature type="compositionally biased region" description="Polar residues" evidence="4">
    <location>
        <begin position="63"/>
        <end position="89"/>
    </location>
</feature>
<feature type="region of interest" description="Disordered" evidence="4">
    <location>
        <begin position="1"/>
        <end position="110"/>
    </location>
</feature>
<dbReference type="PANTHER" id="PTHR33402">
    <property type="entry name" value="VQ MOTIF-CONTAINING PROTEIN 11-LIKE"/>
    <property type="match status" value="1"/>
</dbReference>
<evidence type="ECO:0000256" key="1">
    <source>
        <dbReference type="ARBA" id="ARBA00004123"/>
    </source>
</evidence>
<feature type="domain" description="VQ" evidence="5">
    <location>
        <begin position="62"/>
        <end position="88"/>
    </location>
</feature>
<feature type="region of interest" description="Disordered" evidence="4">
    <location>
        <begin position="184"/>
        <end position="211"/>
    </location>
</feature>
<keyword evidence="7" id="KW-1185">Reference proteome</keyword>
<dbReference type="Pfam" id="PF05678">
    <property type="entry name" value="VQ"/>
    <property type="match status" value="1"/>
</dbReference>
<gene>
    <name evidence="6" type="ORF">AAHA92_06155</name>
</gene>
<dbReference type="Proteomes" id="UP001567538">
    <property type="component" value="Unassembled WGS sequence"/>
</dbReference>
<evidence type="ECO:0000256" key="4">
    <source>
        <dbReference type="SAM" id="MobiDB-lite"/>
    </source>
</evidence>
<organism evidence="6 7">
    <name type="scientific">Salvia divinorum</name>
    <name type="common">Maria pastora</name>
    <name type="synonym">Diviner's sage</name>
    <dbReference type="NCBI Taxonomy" id="28513"/>
    <lineage>
        <taxon>Eukaryota</taxon>
        <taxon>Viridiplantae</taxon>
        <taxon>Streptophyta</taxon>
        <taxon>Embryophyta</taxon>
        <taxon>Tracheophyta</taxon>
        <taxon>Spermatophyta</taxon>
        <taxon>Magnoliopsida</taxon>
        <taxon>eudicotyledons</taxon>
        <taxon>Gunneridae</taxon>
        <taxon>Pentapetalae</taxon>
        <taxon>asterids</taxon>
        <taxon>lamiids</taxon>
        <taxon>Lamiales</taxon>
        <taxon>Lamiaceae</taxon>
        <taxon>Nepetoideae</taxon>
        <taxon>Mentheae</taxon>
        <taxon>Salviinae</taxon>
        <taxon>Salvia</taxon>
        <taxon>Salvia subgen. Calosphace</taxon>
    </lineage>
</organism>
<evidence type="ECO:0000313" key="7">
    <source>
        <dbReference type="Proteomes" id="UP001567538"/>
    </source>
</evidence>
<keyword evidence="3" id="KW-0539">Nucleus</keyword>
<proteinExistence type="predicted"/>
<evidence type="ECO:0000256" key="2">
    <source>
        <dbReference type="ARBA" id="ARBA00022553"/>
    </source>
</evidence>
<dbReference type="InterPro" id="IPR039611">
    <property type="entry name" value="VQ_4/11/13/19/31/33"/>
</dbReference>
<evidence type="ECO:0000313" key="6">
    <source>
        <dbReference type="EMBL" id="KAL1563725.1"/>
    </source>
</evidence>
<keyword evidence="2" id="KW-0597">Phosphoprotein</keyword>